<proteinExistence type="predicted"/>
<dbReference type="AlphaFoldDB" id="A0A5N7IIH8"/>
<accession>A0A5N7IIH8</accession>
<reference evidence="1 2" key="1">
    <citation type="journal article" date="2019" name="Lett. Appl. Microbiol.">
        <title>A case of 'blown pack' spoilage of vacuum-packaged pork likely associated with Clostridium estertheticum in Canada.</title>
        <authorList>
            <person name="Zhang P."/>
            <person name="Ward P."/>
            <person name="McMullen L.M."/>
            <person name="Yang X."/>
        </authorList>
    </citation>
    <scope>NUCLEOTIDE SEQUENCE [LARGE SCALE GENOMIC DNA]</scope>
    <source>
        <strain evidence="1 2">MA19</strain>
    </source>
</reference>
<organism evidence="1 2">
    <name type="scientific">Clostridium estertheticum</name>
    <dbReference type="NCBI Taxonomy" id="238834"/>
    <lineage>
        <taxon>Bacteria</taxon>
        <taxon>Bacillati</taxon>
        <taxon>Bacillota</taxon>
        <taxon>Clostridia</taxon>
        <taxon>Eubacteriales</taxon>
        <taxon>Clostridiaceae</taxon>
        <taxon>Clostridium</taxon>
    </lineage>
</organism>
<dbReference type="EMBL" id="SPSF01000009">
    <property type="protein sequence ID" value="MPQ60791.1"/>
    <property type="molecule type" value="Genomic_DNA"/>
</dbReference>
<name>A0A5N7IIH8_9CLOT</name>
<gene>
    <name evidence="1" type="ORF">E4V82_01500</name>
</gene>
<comment type="caution">
    <text evidence="1">The sequence shown here is derived from an EMBL/GenBank/DDBJ whole genome shotgun (WGS) entry which is preliminary data.</text>
</comment>
<evidence type="ECO:0000313" key="2">
    <source>
        <dbReference type="Proteomes" id="UP000342249"/>
    </source>
</evidence>
<evidence type="ECO:0000313" key="1">
    <source>
        <dbReference type="EMBL" id="MPQ60791.1"/>
    </source>
</evidence>
<dbReference type="RefSeq" id="WP_152749860.1">
    <property type="nucleotide sequence ID" value="NZ_SPSE01000010.1"/>
</dbReference>
<sequence length="369" mass="44065">MMVKLKNTRGNYVDLYKTYFRKVSNKGYYVALEVVQRAYQVNKLENLFEDDDSQNYEGIFTEKQIKDMRLFRHCASSFPGTKTTEGFDVYGVDIRIIESTCAYEGNLHMKAFDYKEVKPNEESVYICNFLGNQYQIKLSDTEKKNVEKIKSMLKKRFYLENDEKLAEFLRHKYMMPMQDEWKKSSDFIGIYYKDIWSERCKELCEKNNINIPSNLTTLYNNFDLRESLRILDRSMLEPTKNEYNKIYEDLLLLKKVPIKWTSEFELFKLIKKNFEDAIFQYSPRWLFPQRFDIYVPSINTAFEYQGIQHFQNVEFFGGVEGLEKQILLDKTKKEKSKINGVNLIEWIYDETINKMTLNKKLIEIGLNAI</sequence>
<protein>
    <submittedName>
        <fullName evidence="1">Uncharacterized protein</fullName>
    </submittedName>
</protein>
<dbReference type="Proteomes" id="UP000342249">
    <property type="component" value="Unassembled WGS sequence"/>
</dbReference>